<sequence>MVGLFASLLARDRVELMLLLNSCALGSSKIGMESPLGILAPALGELLPWPSDDWRGEGCAALVASSTSSTVSLNCDHSGRCVKYTIRGDHRTLTMLG</sequence>
<gene>
    <name evidence="1" type="ORF">FBU59_005770</name>
</gene>
<dbReference type="Proteomes" id="UP001150603">
    <property type="component" value="Unassembled WGS sequence"/>
</dbReference>
<protein>
    <submittedName>
        <fullName evidence="1">Uncharacterized protein</fullName>
    </submittedName>
</protein>
<reference evidence="1" key="1">
    <citation type="submission" date="2022-07" db="EMBL/GenBank/DDBJ databases">
        <title>Phylogenomic reconstructions and comparative analyses of Kickxellomycotina fungi.</title>
        <authorList>
            <person name="Reynolds N.K."/>
            <person name="Stajich J.E."/>
            <person name="Barry K."/>
            <person name="Grigoriev I.V."/>
            <person name="Crous P."/>
            <person name="Smith M.E."/>
        </authorList>
    </citation>
    <scope>NUCLEOTIDE SEQUENCE</scope>
    <source>
        <strain evidence="1">NRRL 5244</strain>
    </source>
</reference>
<evidence type="ECO:0000313" key="1">
    <source>
        <dbReference type="EMBL" id="KAJ1934223.1"/>
    </source>
</evidence>
<proteinExistence type="predicted"/>
<organism evidence="1 2">
    <name type="scientific">Linderina macrospora</name>
    <dbReference type="NCBI Taxonomy" id="4868"/>
    <lineage>
        <taxon>Eukaryota</taxon>
        <taxon>Fungi</taxon>
        <taxon>Fungi incertae sedis</taxon>
        <taxon>Zoopagomycota</taxon>
        <taxon>Kickxellomycotina</taxon>
        <taxon>Kickxellomycetes</taxon>
        <taxon>Kickxellales</taxon>
        <taxon>Kickxellaceae</taxon>
        <taxon>Linderina</taxon>
    </lineage>
</organism>
<evidence type="ECO:0000313" key="2">
    <source>
        <dbReference type="Proteomes" id="UP001150603"/>
    </source>
</evidence>
<keyword evidence="2" id="KW-1185">Reference proteome</keyword>
<name>A0ACC1J1R4_9FUNG</name>
<feature type="non-terminal residue" evidence="1">
    <location>
        <position position="97"/>
    </location>
</feature>
<comment type="caution">
    <text evidence="1">The sequence shown here is derived from an EMBL/GenBank/DDBJ whole genome shotgun (WGS) entry which is preliminary data.</text>
</comment>
<dbReference type="EMBL" id="JANBPW010004736">
    <property type="protein sequence ID" value="KAJ1934223.1"/>
    <property type="molecule type" value="Genomic_DNA"/>
</dbReference>
<accession>A0ACC1J1R4</accession>